<evidence type="ECO:0008006" key="2">
    <source>
        <dbReference type="Google" id="ProtNLM"/>
    </source>
</evidence>
<proteinExistence type="predicted"/>
<dbReference type="EMBL" id="BARS01008481">
    <property type="protein sequence ID" value="GAF79429.1"/>
    <property type="molecule type" value="Genomic_DNA"/>
</dbReference>
<feature type="non-terminal residue" evidence="1">
    <location>
        <position position="1"/>
    </location>
</feature>
<accession>X0SEI9</accession>
<protein>
    <recommendedName>
        <fullName evidence="2">AbiEi antitoxin C-terminal domain-containing protein</fullName>
    </recommendedName>
</protein>
<reference evidence="1" key="1">
    <citation type="journal article" date="2014" name="Front. Microbiol.">
        <title>High frequency of phylogenetically diverse reductive dehalogenase-homologous genes in deep subseafloor sedimentary metagenomes.</title>
        <authorList>
            <person name="Kawai M."/>
            <person name="Futagami T."/>
            <person name="Toyoda A."/>
            <person name="Takaki Y."/>
            <person name="Nishi S."/>
            <person name="Hori S."/>
            <person name="Arai W."/>
            <person name="Tsubouchi T."/>
            <person name="Morono Y."/>
            <person name="Uchiyama I."/>
            <person name="Ito T."/>
            <person name="Fujiyama A."/>
            <person name="Inagaki F."/>
            <person name="Takami H."/>
        </authorList>
    </citation>
    <scope>NUCLEOTIDE SEQUENCE</scope>
    <source>
        <strain evidence="1">Expedition CK06-06</strain>
    </source>
</reference>
<comment type="caution">
    <text evidence="1">The sequence shown here is derived from an EMBL/GenBank/DDBJ whole genome shotgun (WGS) entry which is preliminary data.</text>
</comment>
<dbReference type="AlphaFoldDB" id="X0SEI9"/>
<gene>
    <name evidence="1" type="ORF">S01H1_16161</name>
</gene>
<evidence type="ECO:0000313" key="1">
    <source>
        <dbReference type="EMBL" id="GAF79429.1"/>
    </source>
</evidence>
<organism evidence="1">
    <name type="scientific">marine sediment metagenome</name>
    <dbReference type="NCBI Taxonomy" id="412755"/>
    <lineage>
        <taxon>unclassified sequences</taxon>
        <taxon>metagenomes</taxon>
        <taxon>ecological metagenomes</taxon>
    </lineage>
</organism>
<sequence>EFSNLNHTYRPVLVEDIETDVETRSHLGHQVRVCGKERLFVECLDKPGYAGGWEEALKSLQSLPGLDFNHIVDLTLRRNKQVLIRKVGWALEKLRDESIYYRHLTDEPLSRLTVHLTPPNMYLQRGTPGELNKKWRLYVPIRVENATKSI</sequence>
<name>X0SEI9_9ZZZZ</name>